<dbReference type="InterPro" id="IPR002195">
    <property type="entry name" value="Dihydroorotase_CS"/>
</dbReference>
<dbReference type="SUPFAM" id="SSF51338">
    <property type="entry name" value="Composite domain of metallo-dependent hydrolases"/>
    <property type="match status" value="1"/>
</dbReference>
<dbReference type="SUPFAM" id="SSF51556">
    <property type="entry name" value="Metallo-dependent hydrolases"/>
    <property type="match status" value="1"/>
</dbReference>
<comment type="caution">
    <text evidence="6">The sequence shown here is derived from an EMBL/GenBank/DDBJ whole genome shotgun (WGS) entry which is preliminary data.</text>
</comment>
<dbReference type="InterPro" id="IPR011059">
    <property type="entry name" value="Metal-dep_hydrolase_composite"/>
</dbReference>
<dbReference type="Gene3D" id="3.20.20.140">
    <property type="entry name" value="Metal-dependent hydrolases"/>
    <property type="match status" value="1"/>
</dbReference>
<feature type="domain" description="Dihydroorotase catalytic" evidence="5">
    <location>
        <begin position="14"/>
        <end position="211"/>
    </location>
</feature>
<dbReference type="VEuPathDB" id="TriTrypDB:Lsey_0475_0010"/>
<keyword evidence="2" id="KW-0479">Metal-binding</keyword>
<reference evidence="6 7" key="1">
    <citation type="journal article" date="2015" name="PLoS Pathog.">
        <title>Leptomonas seymouri: Adaptations to the Dixenous Life Cycle Analyzed by Genome Sequencing, Transcriptome Profiling and Co-infection with Leishmania donovani.</title>
        <authorList>
            <person name="Kraeva N."/>
            <person name="Butenko A."/>
            <person name="Hlavacova J."/>
            <person name="Kostygov A."/>
            <person name="Myskova J."/>
            <person name="Grybchuk D."/>
            <person name="Lestinova T."/>
            <person name="Votypka J."/>
            <person name="Volf P."/>
            <person name="Opperdoes F."/>
            <person name="Flegontov P."/>
            <person name="Lukes J."/>
            <person name="Yurchenko V."/>
        </authorList>
    </citation>
    <scope>NUCLEOTIDE SEQUENCE [LARGE SCALE GENOMIC DNA]</scope>
    <source>
        <strain evidence="6 7">ATCC 30220</strain>
    </source>
</reference>
<dbReference type="AlphaFoldDB" id="A0A0N0P2W1"/>
<dbReference type="InterPro" id="IPR032466">
    <property type="entry name" value="Metal_Hydrolase"/>
</dbReference>
<dbReference type="EMBL" id="LJSK01000475">
    <property type="protein sequence ID" value="KPI82957.1"/>
    <property type="molecule type" value="Genomic_DNA"/>
</dbReference>
<protein>
    <submittedName>
        <fullName evidence="6">Putative dihydroorotase</fullName>
    </submittedName>
</protein>
<keyword evidence="3" id="KW-0378">Hydrolase</keyword>
<evidence type="ECO:0000256" key="2">
    <source>
        <dbReference type="ARBA" id="ARBA00022723"/>
    </source>
</evidence>
<dbReference type="InterPro" id="IPR024403">
    <property type="entry name" value="DHOase_cat"/>
</dbReference>
<proteinExistence type="predicted"/>
<gene>
    <name evidence="6" type="ORF">ABL78_8026</name>
</gene>
<organism evidence="6 7">
    <name type="scientific">Leptomonas seymouri</name>
    <dbReference type="NCBI Taxonomy" id="5684"/>
    <lineage>
        <taxon>Eukaryota</taxon>
        <taxon>Discoba</taxon>
        <taxon>Euglenozoa</taxon>
        <taxon>Kinetoplastea</taxon>
        <taxon>Metakinetoplastina</taxon>
        <taxon>Trypanosomatida</taxon>
        <taxon>Trypanosomatidae</taxon>
        <taxon>Leishmaniinae</taxon>
        <taxon>Leptomonas</taxon>
    </lineage>
</organism>
<dbReference type="PANTHER" id="PTHR43668">
    <property type="entry name" value="ALLANTOINASE"/>
    <property type="match status" value="1"/>
</dbReference>
<accession>A0A0N0P2W1</accession>
<evidence type="ECO:0000256" key="1">
    <source>
        <dbReference type="ARBA" id="ARBA00001947"/>
    </source>
</evidence>
<keyword evidence="7" id="KW-1185">Reference proteome</keyword>
<dbReference type="Proteomes" id="UP000038009">
    <property type="component" value="Unassembled WGS sequence"/>
</dbReference>
<name>A0A0N0P2W1_LEPSE</name>
<dbReference type="GO" id="GO:0004038">
    <property type="term" value="F:allantoinase activity"/>
    <property type="evidence" value="ECO:0007669"/>
    <property type="project" value="TreeGrafter"/>
</dbReference>
<dbReference type="PANTHER" id="PTHR43668:SF2">
    <property type="entry name" value="ALLANTOINASE"/>
    <property type="match status" value="1"/>
</dbReference>
<dbReference type="InterPro" id="IPR050138">
    <property type="entry name" value="DHOase/Allantoinase_Hydrolase"/>
</dbReference>
<evidence type="ECO:0000313" key="7">
    <source>
        <dbReference type="Proteomes" id="UP000038009"/>
    </source>
</evidence>
<dbReference type="OrthoDB" id="434at2759"/>
<dbReference type="PROSITE" id="PS00483">
    <property type="entry name" value="DIHYDROOROTASE_2"/>
    <property type="match status" value="1"/>
</dbReference>
<evidence type="ECO:0000256" key="3">
    <source>
        <dbReference type="ARBA" id="ARBA00022801"/>
    </source>
</evidence>
<dbReference type="GO" id="GO:0046872">
    <property type="term" value="F:metal ion binding"/>
    <property type="evidence" value="ECO:0007669"/>
    <property type="project" value="UniProtKB-KW"/>
</dbReference>
<dbReference type="GO" id="GO:0006145">
    <property type="term" value="P:purine nucleobase catabolic process"/>
    <property type="evidence" value="ECO:0007669"/>
    <property type="project" value="TreeGrafter"/>
</dbReference>
<evidence type="ECO:0000256" key="4">
    <source>
        <dbReference type="ARBA" id="ARBA00022975"/>
    </source>
</evidence>
<sequence length="406" mass="44054">MSAAPPYLQKGVMVQLPPLIDCHVHFREPGLEHKADIASESTAAYYGGISAVCDMPNTNPPTQSIAALADKVARAKATAHAGCRLFFFFGATAEEHLKELEELWTNPAHADLKTHCCGLKLYLDNSTGNMKSSLEVTEKAFELCGRLQIVLVAHCEQSQINDAAAAQHPYVEPASHSLRRPAESEAASVQEAIALARKHRTPLHLAHVSTAQSIDAVRATRQADPTLQLTCEVTPHHLFLTTEDYSCCGARVKVNPPVRPPQHPEALWAGLLDGTVDCIGTDHAPHTLGEKETTAPPAQPPSGMPAIEVVVPLLLTVVAGHWPHPSAPRPTALAEAAQRGRTLNIDDVVRVLHTSPNRIFNLREPSTPHRTFDLSCQWTVTGTELHSKCGWSPFEGWKLQGRAVSD</sequence>
<evidence type="ECO:0000259" key="5">
    <source>
        <dbReference type="Pfam" id="PF12890"/>
    </source>
</evidence>
<evidence type="ECO:0000313" key="6">
    <source>
        <dbReference type="EMBL" id="KPI82957.1"/>
    </source>
</evidence>
<dbReference type="Pfam" id="PF12890">
    <property type="entry name" value="DHOase"/>
    <property type="match status" value="1"/>
</dbReference>
<keyword evidence="4" id="KW-0665">Pyrimidine biosynthesis</keyword>
<dbReference type="Gene3D" id="2.30.40.10">
    <property type="entry name" value="Urease, subunit C, domain 1"/>
    <property type="match status" value="1"/>
</dbReference>
<dbReference type="OMA" id="SRLHVCH"/>
<comment type="cofactor">
    <cofactor evidence="1">
        <name>Zn(2+)</name>
        <dbReference type="ChEBI" id="CHEBI:29105"/>
    </cofactor>
</comment>
<dbReference type="GO" id="GO:0005737">
    <property type="term" value="C:cytoplasm"/>
    <property type="evidence" value="ECO:0007669"/>
    <property type="project" value="TreeGrafter"/>
</dbReference>